<comment type="subcellular location">
    <subcellularLocation>
        <location evidence="1">Peroxisome</location>
    </subcellularLocation>
</comment>
<reference evidence="6 7" key="1">
    <citation type="submission" date="2024-08" db="EMBL/GenBank/DDBJ databases">
        <title>Gnathostoma spinigerum genome.</title>
        <authorList>
            <person name="Gonzalez-Bertolin B."/>
            <person name="Monzon S."/>
            <person name="Zaballos A."/>
            <person name="Jimenez P."/>
            <person name="Dekumyoy P."/>
            <person name="Varona S."/>
            <person name="Cuesta I."/>
            <person name="Sumanam S."/>
            <person name="Adisakwattana P."/>
            <person name="Gasser R.B."/>
            <person name="Hernandez-Gonzalez A."/>
            <person name="Young N.D."/>
            <person name="Perteguer M.J."/>
        </authorList>
    </citation>
    <scope>NUCLEOTIDE SEQUENCE [LARGE SCALE GENOMIC DNA]</scope>
    <source>
        <strain evidence="6">AL3</strain>
        <tissue evidence="6">Liver</tissue>
    </source>
</reference>
<evidence type="ECO:0000256" key="2">
    <source>
        <dbReference type="ARBA" id="ARBA00006432"/>
    </source>
</evidence>
<dbReference type="PANTHER" id="PTHR24096:SF149">
    <property type="entry name" value="AMP-BINDING DOMAIN-CONTAINING PROTEIN-RELATED"/>
    <property type="match status" value="1"/>
</dbReference>
<organism evidence="6 7">
    <name type="scientific">Gnathostoma spinigerum</name>
    <dbReference type="NCBI Taxonomy" id="75299"/>
    <lineage>
        <taxon>Eukaryota</taxon>
        <taxon>Metazoa</taxon>
        <taxon>Ecdysozoa</taxon>
        <taxon>Nematoda</taxon>
        <taxon>Chromadorea</taxon>
        <taxon>Rhabditida</taxon>
        <taxon>Spirurina</taxon>
        <taxon>Gnathostomatomorpha</taxon>
        <taxon>Gnathostomatoidea</taxon>
        <taxon>Gnathostomatidae</taxon>
        <taxon>Gnathostoma</taxon>
    </lineage>
</organism>
<evidence type="ECO:0000256" key="1">
    <source>
        <dbReference type="ARBA" id="ARBA00004275"/>
    </source>
</evidence>
<dbReference type="PANTHER" id="PTHR24096">
    <property type="entry name" value="LONG-CHAIN-FATTY-ACID--COA LIGASE"/>
    <property type="match status" value="1"/>
</dbReference>
<dbReference type="InterPro" id="IPR000873">
    <property type="entry name" value="AMP-dep_synth/lig_dom"/>
</dbReference>
<dbReference type="Proteomes" id="UP001608902">
    <property type="component" value="Unassembled WGS sequence"/>
</dbReference>
<comment type="caution">
    <text evidence="6">The sequence shown here is derived from an EMBL/GenBank/DDBJ whole genome shotgun (WGS) entry which is preliminary data.</text>
</comment>
<dbReference type="EMBL" id="JBGFUD010018894">
    <property type="protein sequence ID" value="MFH4984582.1"/>
    <property type="molecule type" value="Genomic_DNA"/>
</dbReference>
<dbReference type="InterPro" id="IPR042099">
    <property type="entry name" value="ANL_N_sf"/>
</dbReference>
<feature type="domain" description="AMP-dependent synthetase/ligase" evidence="5">
    <location>
        <begin position="14"/>
        <end position="114"/>
    </location>
</feature>
<gene>
    <name evidence="6" type="ORF">AB6A40_011291</name>
</gene>
<proteinExistence type="inferred from homology"/>
<dbReference type="SUPFAM" id="SSF56801">
    <property type="entry name" value="Acetyl-CoA synthetase-like"/>
    <property type="match status" value="1"/>
</dbReference>
<dbReference type="GO" id="GO:0016874">
    <property type="term" value="F:ligase activity"/>
    <property type="evidence" value="ECO:0007669"/>
    <property type="project" value="UniProtKB-KW"/>
</dbReference>
<comment type="similarity">
    <text evidence="2">Belongs to the ATP-dependent AMP-binding enzyme family.</text>
</comment>
<dbReference type="Gene3D" id="3.40.50.12780">
    <property type="entry name" value="N-terminal domain of ligase-like"/>
    <property type="match status" value="1"/>
</dbReference>
<sequence length="129" mass="14354">MEYSKELFSTQILEAARNFGGDVALKTWPEGKSMSFEELRKNAYKFSKLLQSYDVNKGEIVCVAIPNSIEYVITFLGCAIIGGAIAGFSPQSKKEEISTYLSRTKAKVLVVSEDSEIQHDSYGPKFKVL</sequence>
<evidence type="ECO:0000313" key="7">
    <source>
        <dbReference type="Proteomes" id="UP001608902"/>
    </source>
</evidence>
<evidence type="ECO:0000313" key="6">
    <source>
        <dbReference type="EMBL" id="MFH4984582.1"/>
    </source>
</evidence>
<protein>
    <recommendedName>
        <fullName evidence="5">AMP-dependent synthetase/ligase domain-containing protein</fullName>
    </recommendedName>
</protein>
<keyword evidence="7" id="KW-1185">Reference proteome</keyword>
<dbReference type="GO" id="GO:0005777">
    <property type="term" value="C:peroxisome"/>
    <property type="evidence" value="ECO:0007669"/>
    <property type="project" value="UniProtKB-SubCell"/>
</dbReference>
<accession>A0ABD6EZJ8</accession>
<evidence type="ECO:0000259" key="5">
    <source>
        <dbReference type="Pfam" id="PF00501"/>
    </source>
</evidence>
<dbReference type="AlphaFoldDB" id="A0ABD6EZJ8"/>
<name>A0ABD6EZJ8_9BILA</name>
<dbReference type="Pfam" id="PF00501">
    <property type="entry name" value="AMP-binding"/>
    <property type="match status" value="1"/>
</dbReference>
<evidence type="ECO:0000256" key="3">
    <source>
        <dbReference type="ARBA" id="ARBA00022598"/>
    </source>
</evidence>
<keyword evidence="4" id="KW-0576">Peroxisome</keyword>
<keyword evidence="3" id="KW-0436">Ligase</keyword>
<evidence type="ECO:0000256" key="4">
    <source>
        <dbReference type="ARBA" id="ARBA00023140"/>
    </source>
</evidence>